<evidence type="ECO:0000256" key="1">
    <source>
        <dbReference type="SAM" id="SignalP"/>
    </source>
</evidence>
<comment type="caution">
    <text evidence="2">The sequence shown here is derived from an EMBL/GenBank/DDBJ whole genome shotgun (WGS) entry which is preliminary data.</text>
</comment>
<dbReference type="STRING" id="35608.A0A2U1MPA2"/>
<feature type="signal peptide" evidence="1">
    <location>
        <begin position="1"/>
        <end position="19"/>
    </location>
</feature>
<dbReference type="AlphaFoldDB" id="A0A2U1MPA2"/>
<dbReference type="PANTHER" id="PTHR36779">
    <property type="entry name" value="OSJNBA0083N12.13 PROTEIN"/>
    <property type="match status" value="1"/>
</dbReference>
<reference evidence="2 3" key="1">
    <citation type="journal article" date="2018" name="Mol. Plant">
        <title>The genome of Artemisia annua provides insight into the evolution of Asteraceae family and artemisinin biosynthesis.</title>
        <authorList>
            <person name="Shen Q."/>
            <person name="Zhang L."/>
            <person name="Liao Z."/>
            <person name="Wang S."/>
            <person name="Yan T."/>
            <person name="Shi P."/>
            <person name="Liu M."/>
            <person name="Fu X."/>
            <person name="Pan Q."/>
            <person name="Wang Y."/>
            <person name="Lv Z."/>
            <person name="Lu X."/>
            <person name="Zhang F."/>
            <person name="Jiang W."/>
            <person name="Ma Y."/>
            <person name="Chen M."/>
            <person name="Hao X."/>
            <person name="Li L."/>
            <person name="Tang Y."/>
            <person name="Lv G."/>
            <person name="Zhou Y."/>
            <person name="Sun X."/>
            <person name="Brodelius P.E."/>
            <person name="Rose J.K.C."/>
            <person name="Tang K."/>
        </authorList>
    </citation>
    <scope>NUCLEOTIDE SEQUENCE [LARGE SCALE GENOMIC DNA]</scope>
    <source>
        <strain evidence="3">cv. Huhao1</strain>
        <tissue evidence="2">Leaf</tissue>
    </source>
</reference>
<dbReference type="PANTHER" id="PTHR36779:SF1">
    <property type="entry name" value="OS04G0600400 PROTEIN"/>
    <property type="match status" value="1"/>
</dbReference>
<keyword evidence="3" id="KW-1185">Reference proteome</keyword>
<gene>
    <name evidence="2" type="ORF">CTI12_AA355650</name>
</gene>
<name>A0A2U1MPA2_ARTAN</name>
<organism evidence="2 3">
    <name type="scientific">Artemisia annua</name>
    <name type="common">Sweet wormwood</name>
    <dbReference type="NCBI Taxonomy" id="35608"/>
    <lineage>
        <taxon>Eukaryota</taxon>
        <taxon>Viridiplantae</taxon>
        <taxon>Streptophyta</taxon>
        <taxon>Embryophyta</taxon>
        <taxon>Tracheophyta</taxon>
        <taxon>Spermatophyta</taxon>
        <taxon>Magnoliopsida</taxon>
        <taxon>eudicotyledons</taxon>
        <taxon>Gunneridae</taxon>
        <taxon>Pentapetalae</taxon>
        <taxon>asterids</taxon>
        <taxon>campanulids</taxon>
        <taxon>Asterales</taxon>
        <taxon>Asteraceae</taxon>
        <taxon>Asteroideae</taxon>
        <taxon>Anthemideae</taxon>
        <taxon>Artemisiinae</taxon>
        <taxon>Artemisia</taxon>
    </lineage>
</organism>
<evidence type="ECO:0000313" key="2">
    <source>
        <dbReference type="EMBL" id="PWA63093.1"/>
    </source>
</evidence>
<sequence>MTTAALAFIFRSTSILVSSIAIGEDVFPDSTLYDHVLRFRNIPQAFSFIWYNYEKLYINLKFSYSDHYFCMFIRTASRTTFYKKMCTWSLGNQHRCLYHLDIQRAVIDSEKQEGVNLRSAKVYEHGLLNYKAKHEFYPSEKKKFRCRYDYYQASVFELRNSRVSGSQKLWTNKKADVMEAENGSGGTMPDNVKSVFVTEIKDVLPALRRKEVAARPNRRKPTLLRIRWRGIHSNIRIGTTSDFWRGLPTKRLKHIKYNQEQQLQITAVSRLQVMGFRKAKSWLCQALLGICYEKTSASKRFALHGCDEKALEESLCDRVIVTPDGNITKPWTIKMF</sequence>
<accession>A0A2U1MPA2</accession>
<dbReference type="EMBL" id="PKPP01004717">
    <property type="protein sequence ID" value="PWA63093.1"/>
    <property type="molecule type" value="Genomic_DNA"/>
</dbReference>
<evidence type="ECO:0000313" key="3">
    <source>
        <dbReference type="Proteomes" id="UP000245207"/>
    </source>
</evidence>
<protein>
    <submittedName>
        <fullName evidence="2">Uncharacterized protein</fullName>
    </submittedName>
</protein>
<keyword evidence="1" id="KW-0732">Signal</keyword>
<dbReference type="Proteomes" id="UP000245207">
    <property type="component" value="Unassembled WGS sequence"/>
</dbReference>
<feature type="chain" id="PRO_5015521154" evidence="1">
    <location>
        <begin position="20"/>
        <end position="336"/>
    </location>
</feature>
<proteinExistence type="predicted"/>